<reference evidence="3 4" key="1">
    <citation type="submission" date="2024-07" db="EMBL/GenBank/DDBJ databases">
        <title>Chromosome-level genome assembly of the water stick insect Ranatra chinensis (Heteroptera: Nepidae).</title>
        <authorList>
            <person name="Liu X."/>
        </authorList>
    </citation>
    <scope>NUCLEOTIDE SEQUENCE [LARGE SCALE GENOMIC DNA]</scope>
    <source>
        <strain evidence="3">Cailab_2021Rc</strain>
        <tissue evidence="3">Muscle</tissue>
    </source>
</reference>
<dbReference type="CDD" id="cd01647">
    <property type="entry name" value="RT_LTR"/>
    <property type="match status" value="1"/>
</dbReference>
<protein>
    <recommendedName>
        <fullName evidence="2">Reverse transcriptase domain-containing protein</fullName>
    </recommendedName>
</protein>
<evidence type="ECO:0000313" key="3">
    <source>
        <dbReference type="EMBL" id="KAL1129534.1"/>
    </source>
</evidence>
<dbReference type="InterPro" id="IPR053134">
    <property type="entry name" value="RNA-dir_DNA_polymerase"/>
</dbReference>
<dbReference type="Proteomes" id="UP001558652">
    <property type="component" value="Unassembled WGS sequence"/>
</dbReference>
<dbReference type="GO" id="GO:0071897">
    <property type="term" value="P:DNA biosynthetic process"/>
    <property type="evidence" value="ECO:0007669"/>
    <property type="project" value="UniProtKB-ARBA"/>
</dbReference>
<comment type="caution">
    <text evidence="3">The sequence shown here is derived from an EMBL/GenBank/DDBJ whole genome shotgun (WGS) entry which is preliminary data.</text>
</comment>
<gene>
    <name evidence="3" type="ORF">AAG570_012479</name>
</gene>
<proteinExistence type="predicted"/>
<dbReference type="PANTHER" id="PTHR24559">
    <property type="entry name" value="TRANSPOSON TY3-I GAG-POL POLYPROTEIN"/>
    <property type="match status" value="1"/>
</dbReference>
<dbReference type="InterPro" id="IPR000477">
    <property type="entry name" value="RT_dom"/>
</dbReference>
<dbReference type="SUPFAM" id="SSF56672">
    <property type="entry name" value="DNA/RNA polymerases"/>
    <property type="match status" value="1"/>
</dbReference>
<dbReference type="Pfam" id="PF00078">
    <property type="entry name" value="RVT_1"/>
    <property type="match status" value="1"/>
</dbReference>
<evidence type="ECO:0000313" key="4">
    <source>
        <dbReference type="Proteomes" id="UP001558652"/>
    </source>
</evidence>
<evidence type="ECO:0000256" key="1">
    <source>
        <dbReference type="SAM" id="MobiDB-lite"/>
    </source>
</evidence>
<evidence type="ECO:0000259" key="2">
    <source>
        <dbReference type="Pfam" id="PF00078"/>
    </source>
</evidence>
<feature type="domain" description="Reverse transcriptase" evidence="2">
    <location>
        <begin position="97"/>
        <end position="177"/>
    </location>
</feature>
<feature type="compositionally biased region" description="Basic and acidic residues" evidence="1">
    <location>
        <begin position="272"/>
        <end position="291"/>
    </location>
</feature>
<sequence>MNVRVGRGKTTGKRRRIQEGAISVVRCSNRKELGDAKVVVDYRELNKRNKNGKVPPAQTGGIVRSEVWGPSVQCFGSEVWFSPDPGGSRGRSETAFQFERGKYEFTRMTFGLKNAPSTFQRMIDKFLVGLDEKFVQAYMDDLIVFRGDSSSHEVYVRKFMDHVVSKFGTRLDPGKVRPVRNEGTLPASPGSVLRRGRDWCARRASRALTTRVLTVERRSLLRRTPPPRSNGIAATPHPQEGTDVGGPVHGGVDAPPIQFQTNKVGVPVPEREMADQVGKENSVDSAYKEAGGDQMGVNLVPKEPGSSHWTE</sequence>
<dbReference type="AlphaFoldDB" id="A0ABD0YEM5"/>
<dbReference type="Gene3D" id="3.10.10.10">
    <property type="entry name" value="HIV Type 1 Reverse Transcriptase, subunit A, domain 1"/>
    <property type="match status" value="1"/>
</dbReference>
<accession>A0ABD0YEM5</accession>
<dbReference type="Gene3D" id="3.30.70.270">
    <property type="match status" value="1"/>
</dbReference>
<name>A0ABD0YEM5_9HEMI</name>
<dbReference type="EMBL" id="JBFDAA010000008">
    <property type="protein sequence ID" value="KAL1129534.1"/>
    <property type="molecule type" value="Genomic_DNA"/>
</dbReference>
<organism evidence="3 4">
    <name type="scientific">Ranatra chinensis</name>
    <dbReference type="NCBI Taxonomy" id="642074"/>
    <lineage>
        <taxon>Eukaryota</taxon>
        <taxon>Metazoa</taxon>
        <taxon>Ecdysozoa</taxon>
        <taxon>Arthropoda</taxon>
        <taxon>Hexapoda</taxon>
        <taxon>Insecta</taxon>
        <taxon>Pterygota</taxon>
        <taxon>Neoptera</taxon>
        <taxon>Paraneoptera</taxon>
        <taxon>Hemiptera</taxon>
        <taxon>Heteroptera</taxon>
        <taxon>Panheteroptera</taxon>
        <taxon>Nepomorpha</taxon>
        <taxon>Nepidae</taxon>
        <taxon>Ranatrinae</taxon>
        <taxon>Ranatra</taxon>
    </lineage>
</organism>
<dbReference type="InterPro" id="IPR043502">
    <property type="entry name" value="DNA/RNA_pol_sf"/>
</dbReference>
<keyword evidence="4" id="KW-1185">Reference proteome</keyword>
<feature type="region of interest" description="Disordered" evidence="1">
    <location>
        <begin position="272"/>
        <end position="311"/>
    </location>
</feature>
<dbReference type="PANTHER" id="PTHR24559:SF444">
    <property type="entry name" value="REVERSE TRANSCRIPTASE DOMAIN-CONTAINING PROTEIN"/>
    <property type="match status" value="1"/>
</dbReference>
<dbReference type="InterPro" id="IPR043128">
    <property type="entry name" value="Rev_trsase/Diguanyl_cyclase"/>
</dbReference>